<name>A0A6G3ZZ12_9BACL</name>
<dbReference type="Gene3D" id="1.20.120.450">
    <property type="entry name" value="dinb family like domain"/>
    <property type="match status" value="1"/>
</dbReference>
<accession>A0A6G3ZZ12</accession>
<dbReference type="EMBL" id="JAAIKC010000005">
    <property type="protein sequence ID" value="NEW07372.1"/>
    <property type="molecule type" value="Genomic_DNA"/>
</dbReference>
<sequence>MNTTESLQRLEETTNQYLEELNGLTFEQLRRQPSENEWSLGQMYLHLIHTAQRMQIGSIEKCRSQAEESAVAEGEKTEIGAKIFSHGSFPAERIQVPASPYYTPEQPLSKEQIADGLHAVLQKMKEIEPTLDAIPSAYTALHPRFGGLHAKEWFTLVEMHYRHHLHQLERLKQFLGRAEG</sequence>
<organism evidence="2">
    <name type="scientific">Paenibacillus sp. SYP-B3998</name>
    <dbReference type="NCBI Taxonomy" id="2678564"/>
    <lineage>
        <taxon>Bacteria</taxon>
        <taxon>Bacillati</taxon>
        <taxon>Bacillota</taxon>
        <taxon>Bacilli</taxon>
        <taxon>Bacillales</taxon>
        <taxon>Paenibacillaceae</taxon>
        <taxon>Paenibacillus</taxon>
    </lineage>
</organism>
<evidence type="ECO:0000313" key="2">
    <source>
        <dbReference type="EMBL" id="NEW07372.1"/>
    </source>
</evidence>
<proteinExistence type="predicted"/>
<protein>
    <submittedName>
        <fullName evidence="2">DinB family protein</fullName>
    </submittedName>
</protein>
<evidence type="ECO:0000259" key="1">
    <source>
        <dbReference type="Pfam" id="PF12867"/>
    </source>
</evidence>
<dbReference type="InterPro" id="IPR034660">
    <property type="entry name" value="DinB/YfiT-like"/>
</dbReference>
<dbReference type="Pfam" id="PF12867">
    <property type="entry name" value="DinB_2"/>
    <property type="match status" value="1"/>
</dbReference>
<dbReference type="RefSeq" id="WP_163948223.1">
    <property type="nucleotide sequence ID" value="NZ_JAAIKC010000005.1"/>
</dbReference>
<dbReference type="SUPFAM" id="SSF109854">
    <property type="entry name" value="DinB/YfiT-like putative metalloenzymes"/>
    <property type="match status" value="1"/>
</dbReference>
<gene>
    <name evidence="2" type="ORF">GK047_15315</name>
</gene>
<reference evidence="2" key="1">
    <citation type="submission" date="2020-02" db="EMBL/GenBank/DDBJ databases">
        <authorList>
            <person name="Shen X.-R."/>
            <person name="Zhang Y.-X."/>
        </authorList>
    </citation>
    <scope>NUCLEOTIDE SEQUENCE</scope>
    <source>
        <strain evidence="2">SYP-B3998</strain>
    </source>
</reference>
<feature type="domain" description="DinB-like" evidence="1">
    <location>
        <begin position="10"/>
        <end position="168"/>
    </location>
</feature>
<dbReference type="AlphaFoldDB" id="A0A6G3ZZ12"/>
<dbReference type="InterPro" id="IPR024775">
    <property type="entry name" value="DinB-like"/>
</dbReference>
<comment type="caution">
    <text evidence="2">The sequence shown here is derived from an EMBL/GenBank/DDBJ whole genome shotgun (WGS) entry which is preliminary data.</text>
</comment>